<dbReference type="RefSeq" id="WP_125757074.1">
    <property type="nucleotide sequence ID" value="NZ_JBHTOK010000067.1"/>
</dbReference>
<gene>
    <name evidence="2" type="ORF">ACFQ5K_08345</name>
</gene>
<evidence type="ECO:0000313" key="3">
    <source>
        <dbReference type="Proteomes" id="UP001597212"/>
    </source>
</evidence>
<dbReference type="SUPFAM" id="SSF53067">
    <property type="entry name" value="Actin-like ATPase domain"/>
    <property type="match status" value="1"/>
</dbReference>
<dbReference type="EMBL" id="JBHTOK010000067">
    <property type="protein sequence ID" value="MFD1441380.1"/>
    <property type="molecule type" value="Genomic_DNA"/>
</dbReference>
<keyword evidence="3" id="KW-1185">Reference proteome</keyword>
<accession>A0ABW4CXT6</accession>
<dbReference type="Gene3D" id="3.30.420.40">
    <property type="match status" value="2"/>
</dbReference>
<evidence type="ECO:0000256" key="1">
    <source>
        <dbReference type="ARBA" id="ARBA00006479"/>
    </source>
</evidence>
<protein>
    <submittedName>
        <fullName evidence="2">ROK family protein</fullName>
    </submittedName>
</protein>
<dbReference type="InterPro" id="IPR043129">
    <property type="entry name" value="ATPase_NBD"/>
</dbReference>
<dbReference type="Pfam" id="PF00480">
    <property type="entry name" value="ROK"/>
    <property type="match status" value="1"/>
</dbReference>
<comment type="caution">
    <text evidence="2">The sequence shown here is derived from an EMBL/GenBank/DDBJ whole genome shotgun (WGS) entry which is preliminary data.</text>
</comment>
<dbReference type="InterPro" id="IPR000600">
    <property type="entry name" value="ROK"/>
</dbReference>
<evidence type="ECO:0000313" key="2">
    <source>
        <dbReference type="EMBL" id="MFD1441380.1"/>
    </source>
</evidence>
<comment type="similarity">
    <text evidence="1">Belongs to the ROK (NagC/XylR) family.</text>
</comment>
<reference evidence="3" key="1">
    <citation type="journal article" date="2019" name="Int. J. Syst. Evol. Microbiol.">
        <title>The Global Catalogue of Microorganisms (GCM) 10K type strain sequencing project: providing services to taxonomists for standard genome sequencing and annotation.</title>
        <authorList>
            <consortium name="The Broad Institute Genomics Platform"/>
            <consortium name="The Broad Institute Genome Sequencing Center for Infectious Disease"/>
            <person name="Wu L."/>
            <person name="Ma J."/>
        </authorList>
    </citation>
    <scope>NUCLEOTIDE SEQUENCE [LARGE SCALE GENOMIC DNA]</scope>
    <source>
        <strain evidence="3">CCM 8912</strain>
    </source>
</reference>
<dbReference type="Proteomes" id="UP001597212">
    <property type="component" value="Unassembled WGS sequence"/>
</dbReference>
<proteinExistence type="inferred from homology"/>
<dbReference type="PANTHER" id="PTHR18964:SF149">
    <property type="entry name" value="BIFUNCTIONAL UDP-N-ACETYLGLUCOSAMINE 2-EPIMERASE_N-ACETYLMANNOSAMINE KINASE"/>
    <property type="match status" value="1"/>
</dbReference>
<name>A0ABW4CXT6_9LACO</name>
<dbReference type="PANTHER" id="PTHR18964">
    <property type="entry name" value="ROK (REPRESSOR, ORF, KINASE) FAMILY"/>
    <property type="match status" value="1"/>
</dbReference>
<sequence>MTKYIGFDFGGTTIKPGVVNEKGEIIEKTAFPTPKSRDTLLDSLMKTIEDYQQRYQISAIGISSPGIVQSDGRLMTAGAITCLNGVNLKPILEKQTNLPVSIENDANAAAIAEHWIGAAQGVNDYLCLVLGTGVGGGIVINGQIYRGRHGMAGEFGWMVTKNFSLTENMENKSLNATSAVVDGLCLRYTKAKRQIKPRFRRVKDARIIFKAASDGDKLAQSMLEEFYHDLSVGLIDLMACFDPELILIGGGISASTEFADGLTTALSDMKTRHKSLYRIRTELDIPVIPAKLSNDAGLIGAVYQSFHK</sequence>
<organism evidence="2 3">
    <name type="scientific">Lacticaseibacillus hegangensis</name>
    <dbReference type="NCBI Taxonomy" id="2486010"/>
    <lineage>
        <taxon>Bacteria</taxon>
        <taxon>Bacillati</taxon>
        <taxon>Bacillota</taxon>
        <taxon>Bacilli</taxon>
        <taxon>Lactobacillales</taxon>
        <taxon>Lactobacillaceae</taxon>
        <taxon>Lacticaseibacillus</taxon>
    </lineage>
</organism>